<evidence type="ECO:0000313" key="3">
    <source>
        <dbReference type="Proteomes" id="UP001596425"/>
    </source>
</evidence>
<feature type="transmembrane region" description="Helical" evidence="1">
    <location>
        <begin position="218"/>
        <end position="240"/>
    </location>
</feature>
<dbReference type="Proteomes" id="UP001596425">
    <property type="component" value="Unassembled WGS sequence"/>
</dbReference>
<accession>A0ABW1YSS1</accession>
<dbReference type="Pfam" id="PF04224">
    <property type="entry name" value="DUF417"/>
    <property type="match status" value="1"/>
</dbReference>
<protein>
    <submittedName>
        <fullName evidence="2">DUF417 family protein</fullName>
    </submittedName>
</protein>
<dbReference type="RefSeq" id="WP_193192516.1">
    <property type="nucleotide sequence ID" value="NZ_JACZFR010000029.1"/>
</dbReference>
<feature type="transmembrane region" description="Helical" evidence="1">
    <location>
        <begin position="50"/>
        <end position="71"/>
    </location>
</feature>
<comment type="caution">
    <text evidence="2">The sequence shown here is derived from an EMBL/GenBank/DDBJ whole genome shotgun (WGS) entry which is preliminary data.</text>
</comment>
<evidence type="ECO:0000313" key="2">
    <source>
        <dbReference type="EMBL" id="MFC6635735.1"/>
    </source>
</evidence>
<gene>
    <name evidence="2" type="ORF">ACFQBM_20895</name>
</gene>
<organism evidence="2 3">
    <name type="scientific">Microbulbifer taiwanensis</name>
    <dbReference type="NCBI Taxonomy" id="986746"/>
    <lineage>
        <taxon>Bacteria</taxon>
        <taxon>Pseudomonadati</taxon>
        <taxon>Pseudomonadota</taxon>
        <taxon>Gammaproteobacteria</taxon>
        <taxon>Cellvibrionales</taxon>
        <taxon>Microbulbiferaceae</taxon>
        <taxon>Microbulbifer</taxon>
    </lineage>
</organism>
<keyword evidence="3" id="KW-1185">Reference proteome</keyword>
<feature type="transmembrane region" description="Helical" evidence="1">
    <location>
        <begin position="78"/>
        <end position="96"/>
    </location>
</feature>
<feature type="transmembrane region" description="Helical" evidence="1">
    <location>
        <begin position="246"/>
        <end position="267"/>
    </location>
</feature>
<keyword evidence="1" id="KW-0472">Membrane</keyword>
<dbReference type="PANTHER" id="PTHR40106">
    <property type="entry name" value="INNER MEMBRANE PROTEIN RCLC"/>
    <property type="match status" value="1"/>
</dbReference>
<keyword evidence="1" id="KW-0812">Transmembrane</keyword>
<reference evidence="3" key="1">
    <citation type="journal article" date="2019" name="Int. J. Syst. Evol. Microbiol.">
        <title>The Global Catalogue of Microorganisms (GCM) 10K type strain sequencing project: providing services to taxonomists for standard genome sequencing and annotation.</title>
        <authorList>
            <consortium name="The Broad Institute Genomics Platform"/>
            <consortium name="The Broad Institute Genome Sequencing Center for Infectious Disease"/>
            <person name="Wu L."/>
            <person name="Ma J."/>
        </authorList>
    </citation>
    <scope>NUCLEOTIDE SEQUENCE [LARGE SCALE GENOMIC DNA]</scope>
    <source>
        <strain evidence="3">CGMCC 1.13718</strain>
    </source>
</reference>
<proteinExistence type="predicted"/>
<sequence>MDYTWSRRLTLLLLAASFGLIGLALASGQMGGLANIADFYGVDTESVQSAIRPLAAVAFALLAGMALLCLFYRKATILLAWAMLGLSALPLLSLIGKSHWIDSLGGFPAIGSGQGVIKYFALVALALTWLYGGRLGPGRLAWLNYLPVGLVLLWIGGMKFTTLEAQGIEPLVASSPLMSWMYNLFDVQQASNIIGVYDLIALLLLALGLTIRRLFWPGILMCAAVFFTTQSFLASFPGAWSAPWQLSSSGIFIVKDLWFIANLLVLIEIRGRTEMNSGKASRP</sequence>
<dbReference type="EMBL" id="JBHSVR010000001">
    <property type="protein sequence ID" value="MFC6635735.1"/>
    <property type="molecule type" value="Genomic_DNA"/>
</dbReference>
<feature type="transmembrane region" description="Helical" evidence="1">
    <location>
        <begin position="190"/>
        <end position="211"/>
    </location>
</feature>
<keyword evidence="1" id="KW-1133">Transmembrane helix</keyword>
<evidence type="ECO:0000256" key="1">
    <source>
        <dbReference type="SAM" id="Phobius"/>
    </source>
</evidence>
<feature type="transmembrane region" description="Helical" evidence="1">
    <location>
        <begin position="140"/>
        <end position="157"/>
    </location>
</feature>
<name>A0ABW1YSS1_9GAMM</name>
<feature type="transmembrane region" description="Helical" evidence="1">
    <location>
        <begin position="116"/>
        <end position="133"/>
    </location>
</feature>
<dbReference type="InterPro" id="IPR007339">
    <property type="entry name" value="RclC-like"/>
</dbReference>
<dbReference type="PANTHER" id="PTHR40106:SF1">
    <property type="entry name" value="INNER MEMBRANE PROTEIN RCLC"/>
    <property type="match status" value="1"/>
</dbReference>